<accession>A0ABS8TJW3</accession>
<proteinExistence type="predicted"/>
<evidence type="ECO:0000313" key="1">
    <source>
        <dbReference type="EMBL" id="MCD7471130.1"/>
    </source>
</evidence>
<dbReference type="EMBL" id="JACEIK010001649">
    <property type="protein sequence ID" value="MCD7471130.1"/>
    <property type="molecule type" value="Genomic_DNA"/>
</dbReference>
<gene>
    <name evidence="1" type="ORF">HAX54_011423</name>
</gene>
<evidence type="ECO:0000313" key="2">
    <source>
        <dbReference type="Proteomes" id="UP000823775"/>
    </source>
</evidence>
<reference evidence="1 2" key="1">
    <citation type="journal article" date="2021" name="BMC Genomics">
        <title>Datura genome reveals duplications of psychoactive alkaloid biosynthetic genes and high mutation rate following tissue culture.</title>
        <authorList>
            <person name="Rajewski A."/>
            <person name="Carter-House D."/>
            <person name="Stajich J."/>
            <person name="Litt A."/>
        </authorList>
    </citation>
    <scope>NUCLEOTIDE SEQUENCE [LARGE SCALE GENOMIC DNA]</scope>
    <source>
        <strain evidence="1">AR-01</strain>
    </source>
</reference>
<keyword evidence="2" id="KW-1185">Reference proteome</keyword>
<comment type="caution">
    <text evidence="1">The sequence shown here is derived from an EMBL/GenBank/DDBJ whole genome shotgun (WGS) entry which is preliminary data.</text>
</comment>
<name>A0ABS8TJW3_DATST</name>
<organism evidence="1 2">
    <name type="scientific">Datura stramonium</name>
    <name type="common">Jimsonweed</name>
    <name type="synonym">Common thornapple</name>
    <dbReference type="NCBI Taxonomy" id="4076"/>
    <lineage>
        <taxon>Eukaryota</taxon>
        <taxon>Viridiplantae</taxon>
        <taxon>Streptophyta</taxon>
        <taxon>Embryophyta</taxon>
        <taxon>Tracheophyta</taxon>
        <taxon>Spermatophyta</taxon>
        <taxon>Magnoliopsida</taxon>
        <taxon>eudicotyledons</taxon>
        <taxon>Gunneridae</taxon>
        <taxon>Pentapetalae</taxon>
        <taxon>asterids</taxon>
        <taxon>lamiids</taxon>
        <taxon>Solanales</taxon>
        <taxon>Solanaceae</taxon>
        <taxon>Solanoideae</taxon>
        <taxon>Datureae</taxon>
        <taxon>Datura</taxon>
    </lineage>
</organism>
<dbReference type="Proteomes" id="UP000823775">
    <property type="component" value="Unassembled WGS sequence"/>
</dbReference>
<sequence length="124" mass="13021">MAAALCAVRQRSERPTLDLEKLSGGVAHWLGCSTTTAAAGPGLLDLLLVAFLRSAAPVGDCYSSPASRLATATAALSDRLLLFFTLVGDCYSPPVSRLAVAATVLLPAARSAAPFFFFSEKKFW</sequence>
<protein>
    <submittedName>
        <fullName evidence="1">Uncharacterized protein</fullName>
    </submittedName>
</protein>